<feature type="region of interest" description="Disordered" evidence="1">
    <location>
        <begin position="360"/>
        <end position="394"/>
    </location>
</feature>
<protein>
    <submittedName>
        <fullName evidence="2">Uncharacterized protein</fullName>
    </submittedName>
</protein>
<evidence type="ECO:0000313" key="2">
    <source>
        <dbReference type="EMBL" id="MDP9766575.1"/>
    </source>
</evidence>
<keyword evidence="3" id="KW-1185">Reference proteome</keyword>
<evidence type="ECO:0000313" key="3">
    <source>
        <dbReference type="Proteomes" id="UP001232163"/>
    </source>
</evidence>
<feature type="compositionally biased region" description="Low complexity" evidence="1">
    <location>
        <begin position="362"/>
        <end position="379"/>
    </location>
</feature>
<dbReference type="EMBL" id="JAURUR010000035">
    <property type="protein sequence ID" value="MDP9766575.1"/>
    <property type="molecule type" value="Genomic_DNA"/>
</dbReference>
<feature type="compositionally biased region" description="Polar residues" evidence="1">
    <location>
        <begin position="380"/>
        <end position="392"/>
    </location>
</feature>
<organism evidence="2 3">
    <name type="scientific">Deinococcus enclensis</name>
    <dbReference type="NCBI Taxonomy" id="1049582"/>
    <lineage>
        <taxon>Bacteria</taxon>
        <taxon>Thermotogati</taxon>
        <taxon>Deinococcota</taxon>
        <taxon>Deinococci</taxon>
        <taxon>Deinococcales</taxon>
        <taxon>Deinococcaceae</taxon>
        <taxon>Deinococcus</taxon>
    </lineage>
</organism>
<comment type="caution">
    <text evidence="2">The sequence shown here is derived from an EMBL/GenBank/DDBJ whole genome shotgun (WGS) entry which is preliminary data.</text>
</comment>
<dbReference type="RefSeq" id="WP_307469981.1">
    <property type="nucleotide sequence ID" value="NZ_JAURUR010000035.1"/>
</dbReference>
<sequence>MVVGAPIAITFTGLGGAQPTASAQALKGQALTSPSGVTVSAAPTVRSSTDIIPPGQPRSAGFRYLHVTFPVSVTGAPVTNLTFLGAALTGNPGDSAVLTLDKYPGGTAAPYTPAELASLAAEIDPTSPVTQDVFAQTPALVPGEEDALQLYSESEISSLTLPSGQTGSILPYGFVSHAGASRTIPAGTNTGTVTLAIKVPLQAQAKDDPYTVTLTFVPVQDSVTSITESPEAQLPGNQAAFQAAVTRLGSPAIKVLPGSTRAGNALFCTVRTAGAVNAPTGTLAGSVAPIDLPVGGTARIPANATTCLNGGASGADYTIFPFNTSTTTSRSLTVTTTNTVAPISTLSTGTAEPASALTLQNAAASSPAPHRAAPAGPHSFQAQQLPSGNPTVGDQVVINAASGCTTTPDLRTGTVRVVGPNVVVVSDNANPAGGPTTSGGTAGTNYQDVANSFTNQIWPAVTGAFGLPTDADSNGRIVLFYTSAVNARFASGALPAPSTGLQGFSDARDALPTTTCAGSNDGEIIYLLAADPTASINGNAVSASMAINYGTQVSARELGRIINHSRRARVTSAPLEEAWLDQGLADIATELAFYRATSVTATGTAAPLPGLTPRTNIALANLNTGTAASIRVAAFNTYANIPFTLYRPFLTNPHQSGPYWTTNTLAARGATWNFLRYAADRYVTTTGNTEASFWTALINNTTTGLANLQSVIGADPVTWMNDWAVATYADDAVPGIAPELTGPSWNYRSVLGALGGFPPNIGATRPNRTLISGTPYTRAYEKTSTNYLLARVGANQQGGITINTSTPSDFTVTVLRTQ</sequence>
<reference evidence="2 3" key="1">
    <citation type="submission" date="2023-07" db="EMBL/GenBank/DDBJ databases">
        <title>Genomic Encyclopedia of Type Strains, Phase IV (KMG-IV): sequencing the most valuable type-strain genomes for metagenomic binning, comparative biology and taxonomic classification.</title>
        <authorList>
            <person name="Goeker M."/>
        </authorList>
    </citation>
    <scope>NUCLEOTIDE SEQUENCE [LARGE SCALE GENOMIC DNA]</scope>
    <source>
        <strain evidence="2 3">NIO-1023</strain>
    </source>
</reference>
<gene>
    <name evidence="2" type="ORF">QO006_004042</name>
</gene>
<evidence type="ECO:0000256" key="1">
    <source>
        <dbReference type="SAM" id="MobiDB-lite"/>
    </source>
</evidence>
<accession>A0ABT9MJ01</accession>
<name>A0ABT9MJ01_9DEIO</name>
<dbReference type="Proteomes" id="UP001232163">
    <property type="component" value="Unassembled WGS sequence"/>
</dbReference>
<proteinExistence type="predicted"/>